<dbReference type="WBParaSite" id="PgR237_g005_t01">
    <property type="protein sequence ID" value="PgR237_g005_t01"/>
    <property type="gene ID" value="PgR237_g005"/>
</dbReference>
<evidence type="ECO:0000313" key="3">
    <source>
        <dbReference type="WBParaSite" id="PgR237_g005_t01"/>
    </source>
</evidence>
<dbReference type="PANTHER" id="PTHR14052">
    <property type="entry name" value="ORIGIN RECOGNITION COMPLEX SUBUNIT 2"/>
    <property type="match status" value="1"/>
</dbReference>
<dbReference type="Pfam" id="PF24882">
    <property type="entry name" value="WHD_ORC2"/>
    <property type="match status" value="1"/>
</dbReference>
<sequence length="153" mass="17919">NGYLFPEMLNAFNFLYLNVNTMFAYKEEILAGDSRLLRLNVKTSGHAHTHASLDVVWASLTFNSRMILHKVAQIFYATNEPLEFFNLYRQAREDFLVSSEISLRQQLVEFDDHHLITKRRHQDGDEYITLNVDRKVMKTFLESKGLIMDDAED</sequence>
<feature type="domain" description="Origin recognition complex subunit 2 winged-helix" evidence="1">
    <location>
        <begin position="82"/>
        <end position="134"/>
    </location>
</feature>
<name>A0A915CIN3_PARUN</name>
<dbReference type="InterPro" id="IPR056773">
    <property type="entry name" value="WHD_ORC2"/>
</dbReference>
<dbReference type="InterPro" id="IPR007220">
    <property type="entry name" value="ORC2"/>
</dbReference>
<dbReference type="GO" id="GO:0006260">
    <property type="term" value="P:DNA replication"/>
    <property type="evidence" value="ECO:0007669"/>
    <property type="project" value="InterPro"/>
</dbReference>
<reference evidence="3" key="1">
    <citation type="submission" date="2022-11" db="UniProtKB">
        <authorList>
            <consortium name="WormBaseParasite"/>
        </authorList>
    </citation>
    <scope>IDENTIFICATION</scope>
</reference>
<dbReference type="GO" id="GO:0005664">
    <property type="term" value="C:nuclear origin of replication recognition complex"/>
    <property type="evidence" value="ECO:0007669"/>
    <property type="project" value="TreeGrafter"/>
</dbReference>
<accession>A0A915CIN3</accession>
<keyword evidence="2" id="KW-1185">Reference proteome</keyword>
<proteinExistence type="predicted"/>
<evidence type="ECO:0000259" key="1">
    <source>
        <dbReference type="Pfam" id="PF24882"/>
    </source>
</evidence>
<dbReference type="Proteomes" id="UP000887569">
    <property type="component" value="Unplaced"/>
</dbReference>
<dbReference type="PANTHER" id="PTHR14052:SF0">
    <property type="entry name" value="ORIGIN RECOGNITION COMPLEX SUBUNIT 2"/>
    <property type="match status" value="1"/>
</dbReference>
<dbReference type="GO" id="GO:0003688">
    <property type="term" value="F:DNA replication origin binding"/>
    <property type="evidence" value="ECO:0007669"/>
    <property type="project" value="TreeGrafter"/>
</dbReference>
<dbReference type="AlphaFoldDB" id="A0A915CIN3"/>
<organism evidence="2 3">
    <name type="scientific">Parascaris univalens</name>
    <name type="common">Nematode worm</name>
    <dbReference type="NCBI Taxonomy" id="6257"/>
    <lineage>
        <taxon>Eukaryota</taxon>
        <taxon>Metazoa</taxon>
        <taxon>Ecdysozoa</taxon>
        <taxon>Nematoda</taxon>
        <taxon>Chromadorea</taxon>
        <taxon>Rhabditida</taxon>
        <taxon>Spirurina</taxon>
        <taxon>Ascaridomorpha</taxon>
        <taxon>Ascaridoidea</taxon>
        <taxon>Ascarididae</taxon>
        <taxon>Parascaris</taxon>
    </lineage>
</organism>
<evidence type="ECO:0000313" key="2">
    <source>
        <dbReference type="Proteomes" id="UP000887569"/>
    </source>
</evidence>
<protein>
    <submittedName>
        <fullName evidence="3">Origin recognition complex subunit 2</fullName>
    </submittedName>
</protein>